<comment type="caution">
    <text evidence="1">The sequence shown here is derived from an EMBL/GenBank/DDBJ whole genome shotgun (WGS) entry which is preliminary data.</text>
</comment>
<sequence length="134" mass="14486">MRSVPIFFIIFILFVAIQVGAGHFVPRQHNEMLVAAEDHPHTATHVHGVILLLSNGQVPHRKRAGSSMTPENTDDVIDKLDDTVADASTSTAAPAISTVSSTNTTPTITPDFSYMASPVYAWGHSLLQKLLPVE</sequence>
<keyword evidence="2" id="KW-1185">Reference proteome</keyword>
<dbReference type="Proteomes" id="UP000814128">
    <property type="component" value="Unassembled WGS sequence"/>
</dbReference>
<reference evidence="1" key="2">
    <citation type="journal article" date="2022" name="New Phytol.">
        <title>Evolutionary transition to the ectomycorrhizal habit in the genomes of a hyperdiverse lineage of mushroom-forming fungi.</title>
        <authorList>
            <person name="Looney B."/>
            <person name="Miyauchi S."/>
            <person name="Morin E."/>
            <person name="Drula E."/>
            <person name="Courty P.E."/>
            <person name="Kohler A."/>
            <person name="Kuo A."/>
            <person name="LaButti K."/>
            <person name="Pangilinan J."/>
            <person name="Lipzen A."/>
            <person name="Riley R."/>
            <person name="Andreopoulos W."/>
            <person name="He G."/>
            <person name="Johnson J."/>
            <person name="Nolan M."/>
            <person name="Tritt A."/>
            <person name="Barry K.W."/>
            <person name="Grigoriev I.V."/>
            <person name="Nagy L.G."/>
            <person name="Hibbett D."/>
            <person name="Henrissat B."/>
            <person name="Matheny P.B."/>
            <person name="Labbe J."/>
            <person name="Martin F.M."/>
        </authorList>
    </citation>
    <scope>NUCLEOTIDE SEQUENCE</scope>
    <source>
        <strain evidence="1">EC-137</strain>
    </source>
</reference>
<reference evidence="1" key="1">
    <citation type="submission" date="2021-02" db="EMBL/GenBank/DDBJ databases">
        <authorList>
            <consortium name="DOE Joint Genome Institute"/>
            <person name="Ahrendt S."/>
            <person name="Looney B.P."/>
            <person name="Miyauchi S."/>
            <person name="Morin E."/>
            <person name="Drula E."/>
            <person name="Courty P.E."/>
            <person name="Chicoki N."/>
            <person name="Fauchery L."/>
            <person name="Kohler A."/>
            <person name="Kuo A."/>
            <person name="Labutti K."/>
            <person name="Pangilinan J."/>
            <person name="Lipzen A."/>
            <person name="Riley R."/>
            <person name="Andreopoulos W."/>
            <person name="He G."/>
            <person name="Johnson J."/>
            <person name="Barry K.W."/>
            <person name="Grigoriev I.V."/>
            <person name="Nagy L."/>
            <person name="Hibbett D."/>
            <person name="Henrissat B."/>
            <person name="Matheny P.B."/>
            <person name="Labbe J."/>
            <person name="Martin F."/>
        </authorList>
    </citation>
    <scope>NUCLEOTIDE SEQUENCE</scope>
    <source>
        <strain evidence="1">EC-137</strain>
    </source>
</reference>
<evidence type="ECO:0000313" key="1">
    <source>
        <dbReference type="EMBL" id="KAI0028726.1"/>
    </source>
</evidence>
<gene>
    <name evidence="1" type="ORF">K488DRAFT_89464</name>
</gene>
<name>A0ACB8QAU7_9AGAM</name>
<accession>A0ACB8QAU7</accession>
<evidence type="ECO:0000313" key="2">
    <source>
        <dbReference type="Proteomes" id="UP000814128"/>
    </source>
</evidence>
<organism evidence="1 2">
    <name type="scientific">Vararia minispora EC-137</name>
    <dbReference type="NCBI Taxonomy" id="1314806"/>
    <lineage>
        <taxon>Eukaryota</taxon>
        <taxon>Fungi</taxon>
        <taxon>Dikarya</taxon>
        <taxon>Basidiomycota</taxon>
        <taxon>Agaricomycotina</taxon>
        <taxon>Agaricomycetes</taxon>
        <taxon>Russulales</taxon>
        <taxon>Lachnocladiaceae</taxon>
        <taxon>Vararia</taxon>
    </lineage>
</organism>
<dbReference type="EMBL" id="MU273728">
    <property type="protein sequence ID" value="KAI0028726.1"/>
    <property type="molecule type" value="Genomic_DNA"/>
</dbReference>
<protein>
    <submittedName>
        <fullName evidence="1">Uncharacterized protein</fullName>
    </submittedName>
</protein>
<proteinExistence type="predicted"/>